<reference evidence="1" key="1">
    <citation type="journal article" date="2021" name="Proc. Natl. Acad. Sci. U.S.A.">
        <title>A Catalog of Tens of Thousands of Viruses from Human Metagenomes Reveals Hidden Associations with Chronic Diseases.</title>
        <authorList>
            <person name="Tisza M.J."/>
            <person name="Buck C.B."/>
        </authorList>
    </citation>
    <scope>NUCLEOTIDE SEQUENCE</scope>
    <source>
        <strain evidence="1">CtTPJ4</strain>
    </source>
</reference>
<organism evidence="1">
    <name type="scientific">Siphoviridae sp. ctTPJ4</name>
    <dbReference type="NCBI Taxonomy" id="2825519"/>
    <lineage>
        <taxon>Viruses</taxon>
        <taxon>Duplodnaviria</taxon>
        <taxon>Heunggongvirae</taxon>
        <taxon>Uroviricota</taxon>
        <taxon>Caudoviricetes</taxon>
    </lineage>
</organism>
<evidence type="ECO:0000313" key="1">
    <source>
        <dbReference type="EMBL" id="DAG00147.1"/>
    </source>
</evidence>
<dbReference type="EMBL" id="BK016177">
    <property type="protein sequence ID" value="DAG00147.1"/>
    <property type="molecule type" value="Genomic_DNA"/>
</dbReference>
<sequence length="29" mass="3099">MASYPGSRIACPAASSSRTIRITIRAYPT</sequence>
<accession>A0A8S5V0K7</accession>
<proteinExistence type="predicted"/>
<name>A0A8S5V0K7_9CAUD</name>
<protein>
    <submittedName>
        <fullName evidence="1">Uncharacterized protein</fullName>
    </submittedName>
</protein>